<dbReference type="GO" id="GO:0016491">
    <property type="term" value="F:oxidoreductase activity"/>
    <property type="evidence" value="ECO:0007669"/>
    <property type="project" value="UniProtKB-KW"/>
</dbReference>
<evidence type="ECO:0000256" key="1">
    <source>
        <dbReference type="ARBA" id="ARBA00022723"/>
    </source>
</evidence>
<dbReference type="SUPFAM" id="SSF49503">
    <property type="entry name" value="Cupredoxins"/>
    <property type="match status" value="3"/>
</dbReference>
<dbReference type="Gene3D" id="2.60.40.420">
    <property type="entry name" value="Cupredoxins - blue copper proteins"/>
    <property type="match status" value="3"/>
</dbReference>
<dbReference type="GO" id="GO:0005507">
    <property type="term" value="F:copper ion binding"/>
    <property type="evidence" value="ECO:0007669"/>
    <property type="project" value="InterPro"/>
</dbReference>
<dbReference type="InterPro" id="IPR001117">
    <property type="entry name" value="Cu-oxidase_2nd"/>
</dbReference>
<dbReference type="InterPro" id="IPR033138">
    <property type="entry name" value="Cu_oxidase_CS"/>
</dbReference>
<evidence type="ECO:0000259" key="5">
    <source>
        <dbReference type="Pfam" id="PF07732"/>
    </source>
</evidence>
<proteinExistence type="predicted"/>
<dbReference type="Pfam" id="PF00394">
    <property type="entry name" value="Cu-oxidase"/>
    <property type="match status" value="1"/>
</dbReference>
<comment type="caution">
    <text evidence="6">The sequence shown here is derived from an EMBL/GenBank/DDBJ whole genome shotgun (WGS) entry which is preliminary data.</text>
</comment>
<feature type="domain" description="Plastocyanin-like" evidence="3">
    <location>
        <begin position="247"/>
        <end position="335"/>
    </location>
</feature>
<name>A0A0R3LC88_9BRAD</name>
<dbReference type="CDD" id="cd13896">
    <property type="entry name" value="CuRO_3_CopA"/>
    <property type="match status" value="1"/>
</dbReference>
<sequence>MSKPFSRRRFLHTALAASVVPNLPDAARGAAPAPKRLVAGTRVLEVNGRPAKVFGLTGPDGRPGIRLAAGERFRVDLANESGARTLVHWHGQLPPWTQDGFPWPQTPPIVNGAVQAYDYAPIPGTYWMHSHHDMQEQSLMTAPLIVHSTAELREDRQEVLLMLHDFTFRTPEEVLAGLTGTSVAAAQAMTKKTEEAPADKGDASVPKPRIVGMAAHAPSMAMPGMTMSGLGGTQMHMDLNDVHYDAFLANDRTLADPQIVRVERGGHIRLRVINGASSSQFWVDLGELVGRVVATDGHPVHAVAGNRFPLAMTQRLDILIDLPRAGAFPILARLEGDGRQTGIVLATQGGHIPRIAEGAPAAPPVDQSLEARLMAEEPLSQRSADIVKTIVLGGGMKPYAWSMNGEYWPQVSPLMLTKGQRVEIDLVNRTMMAHPIHLHGHVFRVIAIDGRPIQGAVRDTVLVMPMGRVRIAFDADNPGRWALHCHNLYHMVTGMMTELRYQGIIF</sequence>
<keyword evidence="7" id="KW-1185">Reference proteome</keyword>
<dbReference type="InterPro" id="IPR006311">
    <property type="entry name" value="TAT_signal"/>
</dbReference>
<dbReference type="PANTHER" id="PTHR11709">
    <property type="entry name" value="MULTI-COPPER OXIDASE"/>
    <property type="match status" value="1"/>
</dbReference>
<keyword evidence="1" id="KW-0479">Metal-binding</keyword>
<evidence type="ECO:0000259" key="4">
    <source>
        <dbReference type="Pfam" id="PF07731"/>
    </source>
</evidence>
<dbReference type="Pfam" id="PF07731">
    <property type="entry name" value="Cu-oxidase_2"/>
    <property type="match status" value="1"/>
</dbReference>
<accession>A0A0R3LC88</accession>
<dbReference type="Pfam" id="PF07732">
    <property type="entry name" value="Cu-oxidase_3"/>
    <property type="match status" value="1"/>
</dbReference>
<dbReference type="AlphaFoldDB" id="A0A0R3LC88"/>
<dbReference type="EMBL" id="LLXX01000141">
    <property type="protein sequence ID" value="KRR03391.1"/>
    <property type="molecule type" value="Genomic_DNA"/>
</dbReference>
<evidence type="ECO:0000313" key="6">
    <source>
        <dbReference type="EMBL" id="KRR03391.1"/>
    </source>
</evidence>
<dbReference type="PROSITE" id="PS00079">
    <property type="entry name" value="MULTICOPPER_OXIDASE1"/>
    <property type="match status" value="1"/>
</dbReference>
<reference evidence="6 7" key="1">
    <citation type="submission" date="2014-03" db="EMBL/GenBank/DDBJ databases">
        <title>Bradyrhizobium valentinum sp. nov., isolated from effective nodules of Lupinus mariae-josephae, a lupine endemic of basic-lime soils in Eastern Spain.</title>
        <authorList>
            <person name="Duran D."/>
            <person name="Rey L."/>
            <person name="Navarro A."/>
            <person name="Busquets A."/>
            <person name="Imperial J."/>
            <person name="Ruiz-Argueso T."/>
        </authorList>
    </citation>
    <scope>NUCLEOTIDE SEQUENCE [LARGE SCALE GENOMIC DNA]</scope>
    <source>
        <strain evidence="6 7">LmjM3</strain>
    </source>
</reference>
<dbReference type="InterPro" id="IPR011706">
    <property type="entry name" value="Cu-oxidase_C"/>
</dbReference>
<keyword evidence="2" id="KW-0560">Oxidoreductase</keyword>
<dbReference type="InterPro" id="IPR008972">
    <property type="entry name" value="Cupredoxin"/>
</dbReference>
<dbReference type="PROSITE" id="PS51318">
    <property type="entry name" value="TAT"/>
    <property type="match status" value="1"/>
</dbReference>
<dbReference type="RefSeq" id="WP_057852734.1">
    <property type="nucleotide sequence ID" value="NZ_LLXX01000141.1"/>
</dbReference>
<feature type="domain" description="Plastocyanin-like" evidence="4">
    <location>
        <begin position="393"/>
        <end position="500"/>
    </location>
</feature>
<dbReference type="InterPro" id="IPR011707">
    <property type="entry name" value="Cu-oxidase-like_N"/>
</dbReference>
<evidence type="ECO:0000259" key="3">
    <source>
        <dbReference type="Pfam" id="PF00394"/>
    </source>
</evidence>
<dbReference type="InterPro" id="IPR034279">
    <property type="entry name" value="CuRO_3_CopA"/>
</dbReference>
<dbReference type="STRING" id="1518501.CQ10_17505"/>
<dbReference type="Proteomes" id="UP000051913">
    <property type="component" value="Unassembled WGS sequence"/>
</dbReference>
<protein>
    <submittedName>
        <fullName evidence="6">Copper oxidase</fullName>
    </submittedName>
</protein>
<evidence type="ECO:0000313" key="7">
    <source>
        <dbReference type="Proteomes" id="UP000051913"/>
    </source>
</evidence>
<gene>
    <name evidence="6" type="ORF">CP49_10225</name>
</gene>
<dbReference type="InterPro" id="IPR002355">
    <property type="entry name" value="Cu_oxidase_Cu_BS"/>
</dbReference>
<dbReference type="PROSITE" id="PS00080">
    <property type="entry name" value="MULTICOPPER_OXIDASE2"/>
    <property type="match status" value="1"/>
</dbReference>
<feature type="domain" description="Plastocyanin-like" evidence="5">
    <location>
        <begin position="54"/>
        <end position="149"/>
    </location>
</feature>
<organism evidence="6 7">
    <name type="scientific">Bradyrhizobium valentinum</name>
    <dbReference type="NCBI Taxonomy" id="1518501"/>
    <lineage>
        <taxon>Bacteria</taxon>
        <taxon>Pseudomonadati</taxon>
        <taxon>Pseudomonadota</taxon>
        <taxon>Alphaproteobacteria</taxon>
        <taxon>Hyphomicrobiales</taxon>
        <taxon>Nitrobacteraceae</taxon>
        <taxon>Bradyrhizobium</taxon>
    </lineage>
</organism>
<evidence type="ECO:0000256" key="2">
    <source>
        <dbReference type="ARBA" id="ARBA00023002"/>
    </source>
</evidence>
<dbReference type="InterPro" id="IPR045087">
    <property type="entry name" value="Cu-oxidase_fam"/>
</dbReference>